<evidence type="ECO:0000313" key="6">
    <source>
        <dbReference type="Proteomes" id="UP001652626"/>
    </source>
</evidence>
<evidence type="ECO:0000256" key="1">
    <source>
        <dbReference type="ARBA" id="ARBA00022614"/>
    </source>
</evidence>
<evidence type="ECO:0000256" key="2">
    <source>
        <dbReference type="ARBA" id="ARBA00022729"/>
    </source>
</evidence>
<sequence length="344" mass="39389">MFRYRCCFFLLLVVKTCYTKEMTDIKALQSLPTRCTYEYAYDMYGAHCAGLRLTKIPSLKGGIEILDFSDNKLKEVHADTLSYYTSIKYLYLSENQIYSIDKDAFSYLTYLQTLDLSNNVILQLSETIFHLPSLRKLYLNGNPLSQGSLSSMEISKPIRAPLDLLDLSDCKLEVMPDLGILPQMTFYNISHNPLKSLDAQSFSGMCKLAKVDLTESINQIKLCDMKLSVMWFQEKGIYFQLGDYTKLNSREYENCPRIDIPQNLNATFNQCRMEYTEVQTVKTSRRTWMTIGGGLAGFLVGFVLLLYIMHRHNVAQTKRTTKEVKKVPPSDDKNATAILLNDVS</sequence>
<keyword evidence="4" id="KW-0812">Transmembrane</keyword>
<dbReference type="SUPFAM" id="SSF52058">
    <property type="entry name" value="L domain-like"/>
    <property type="match status" value="1"/>
</dbReference>
<dbReference type="Gene3D" id="3.80.10.10">
    <property type="entry name" value="Ribonuclease Inhibitor"/>
    <property type="match status" value="2"/>
</dbReference>
<evidence type="ECO:0000256" key="5">
    <source>
        <dbReference type="SAM" id="SignalP"/>
    </source>
</evidence>
<dbReference type="Pfam" id="PF13855">
    <property type="entry name" value="LRR_8"/>
    <property type="match status" value="1"/>
</dbReference>
<keyword evidence="4" id="KW-1133">Transmembrane helix</keyword>
<dbReference type="Proteomes" id="UP001652626">
    <property type="component" value="Chromosome 2"/>
</dbReference>
<keyword evidence="1" id="KW-0433">Leucine-rich repeat</keyword>
<dbReference type="PROSITE" id="PS51450">
    <property type="entry name" value="LRR"/>
    <property type="match status" value="2"/>
</dbReference>
<keyword evidence="3" id="KW-0677">Repeat</keyword>
<evidence type="ECO:0000256" key="4">
    <source>
        <dbReference type="SAM" id="Phobius"/>
    </source>
</evidence>
<feature type="signal peptide" evidence="5">
    <location>
        <begin position="1"/>
        <end position="19"/>
    </location>
</feature>
<dbReference type="InterPro" id="IPR001611">
    <property type="entry name" value="Leu-rich_rpt"/>
</dbReference>
<reference evidence="7" key="2">
    <citation type="submission" date="2025-08" db="UniProtKB">
        <authorList>
            <consortium name="RefSeq"/>
        </authorList>
    </citation>
    <scope>IDENTIFICATION</scope>
    <source>
        <tissue evidence="7">Whole body</tissue>
    </source>
</reference>
<feature type="chain" id="PRO_5045428606" evidence="5">
    <location>
        <begin position="20"/>
        <end position="344"/>
    </location>
</feature>
<dbReference type="PANTHER" id="PTHR24373:SF275">
    <property type="entry name" value="TIR DOMAIN-CONTAINING PROTEIN"/>
    <property type="match status" value="1"/>
</dbReference>
<evidence type="ECO:0000256" key="3">
    <source>
        <dbReference type="ARBA" id="ARBA00022737"/>
    </source>
</evidence>
<protein>
    <submittedName>
        <fullName evidence="7">Tsukushi</fullName>
    </submittedName>
</protein>
<dbReference type="GeneID" id="113394668"/>
<accession>A0A8B8HTW1</accession>
<dbReference type="InterPro" id="IPR050328">
    <property type="entry name" value="Dev_Immune_Receptor"/>
</dbReference>
<dbReference type="SMART" id="SM00369">
    <property type="entry name" value="LRR_TYP"/>
    <property type="match status" value="3"/>
</dbReference>
<dbReference type="OMA" id="TRCTYEY"/>
<name>A0A8B8HTW1_VANTA</name>
<dbReference type="AlphaFoldDB" id="A0A8B8HTW1"/>
<reference evidence="6" key="1">
    <citation type="submission" date="2025-05" db="UniProtKB">
        <authorList>
            <consortium name="RefSeq"/>
        </authorList>
    </citation>
    <scope>NUCLEOTIDE SEQUENCE [LARGE SCALE GENOMIC DNA]</scope>
</reference>
<evidence type="ECO:0000313" key="7">
    <source>
        <dbReference type="RefSeq" id="XP_026487852.2"/>
    </source>
</evidence>
<proteinExistence type="predicted"/>
<dbReference type="RefSeq" id="XP_026487852.2">
    <property type="nucleotide sequence ID" value="XM_026632067.2"/>
</dbReference>
<dbReference type="InterPro" id="IPR003591">
    <property type="entry name" value="Leu-rich_rpt_typical-subtyp"/>
</dbReference>
<keyword evidence="4" id="KW-0472">Membrane</keyword>
<keyword evidence="6" id="KW-1185">Reference proteome</keyword>
<dbReference type="InterPro" id="IPR032675">
    <property type="entry name" value="LRR_dom_sf"/>
</dbReference>
<dbReference type="PANTHER" id="PTHR24373">
    <property type="entry name" value="SLIT RELATED LEUCINE-RICH REPEAT NEURONAL PROTEIN"/>
    <property type="match status" value="1"/>
</dbReference>
<gene>
    <name evidence="7" type="primary">LOC113394668</name>
</gene>
<dbReference type="OrthoDB" id="694479at2759"/>
<feature type="transmembrane region" description="Helical" evidence="4">
    <location>
        <begin position="288"/>
        <end position="309"/>
    </location>
</feature>
<organism evidence="6 7">
    <name type="scientific">Vanessa tameamea</name>
    <name type="common">Kamehameha butterfly</name>
    <dbReference type="NCBI Taxonomy" id="334116"/>
    <lineage>
        <taxon>Eukaryota</taxon>
        <taxon>Metazoa</taxon>
        <taxon>Ecdysozoa</taxon>
        <taxon>Arthropoda</taxon>
        <taxon>Hexapoda</taxon>
        <taxon>Insecta</taxon>
        <taxon>Pterygota</taxon>
        <taxon>Neoptera</taxon>
        <taxon>Endopterygota</taxon>
        <taxon>Lepidoptera</taxon>
        <taxon>Glossata</taxon>
        <taxon>Ditrysia</taxon>
        <taxon>Papilionoidea</taxon>
        <taxon>Nymphalidae</taxon>
        <taxon>Nymphalinae</taxon>
        <taxon>Vanessa</taxon>
    </lineage>
</organism>
<keyword evidence="2 5" id="KW-0732">Signal</keyword>